<dbReference type="OrthoDB" id="676979at2759"/>
<proteinExistence type="predicted"/>
<comment type="caution">
    <text evidence="6">The sequence shown here is derived from an EMBL/GenBank/DDBJ whole genome shotgun (WGS) entry which is preliminary data.</text>
</comment>
<dbReference type="Pfam" id="PF23598">
    <property type="entry name" value="LRR_14"/>
    <property type="match status" value="1"/>
</dbReference>
<reference evidence="6" key="1">
    <citation type="submission" date="2022-03" db="EMBL/GenBank/DDBJ databases">
        <authorList>
            <person name="Martin C."/>
        </authorList>
    </citation>
    <scope>NUCLEOTIDE SEQUENCE</scope>
</reference>
<accession>A0A8J1UJA6</accession>
<evidence type="ECO:0000313" key="6">
    <source>
        <dbReference type="EMBL" id="CAH1789022.1"/>
    </source>
</evidence>
<feature type="coiled-coil region" evidence="4">
    <location>
        <begin position="412"/>
        <end position="461"/>
    </location>
</feature>
<dbReference type="GO" id="GO:0005737">
    <property type="term" value="C:cytoplasm"/>
    <property type="evidence" value="ECO:0007669"/>
    <property type="project" value="TreeGrafter"/>
</dbReference>
<evidence type="ECO:0000256" key="5">
    <source>
        <dbReference type="SAM" id="MobiDB-lite"/>
    </source>
</evidence>
<name>A0A8J1UJA6_OWEFU</name>
<dbReference type="AlphaFoldDB" id="A0A8J1UJA6"/>
<dbReference type="SMART" id="SM00364">
    <property type="entry name" value="LRR_BAC"/>
    <property type="match status" value="4"/>
</dbReference>
<dbReference type="PANTHER" id="PTHR48051:SF1">
    <property type="entry name" value="RAS SUPPRESSOR PROTEIN 1"/>
    <property type="match status" value="1"/>
</dbReference>
<keyword evidence="4" id="KW-0175">Coiled coil</keyword>
<dbReference type="SUPFAM" id="SSF52540">
    <property type="entry name" value="P-loop containing nucleoside triphosphate hydrolases"/>
    <property type="match status" value="1"/>
</dbReference>
<dbReference type="PANTHER" id="PTHR48051">
    <property type="match status" value="1"/>
</dbReference>
<sequence length="1077" mass="125433">MSIKRISSKNILDESNKQLTELPHDIFKPKTSVVNLSRNQLIALPDQINELEKSLEKLNIERNQFSNVPEQIANLKNLTWLHISNNPIDEIPENICQLVKLRSLFCWSTYITDLPFKFAQLQSLQQLDISHNKLTHLPSCVYELKNLIWLDFDDNQISEIDPKIGNLTKLKTLRVHKNKLTSLPSEISKLQLRELNVSQNNIDFKSFEEVISKLKSLEILDFERCGVSRLPESITKLVNLKTFGCFNNPLQYPPEAICTDGMQSIKSYFIETKNHARLTSKQKVVYVGETLAGKTSLIHGLTKGVSQLTRIEDRTRVLEKTNWDIASEHIEIVNYDLGGNEIYRPTHPLLLSQRAIYILTTDIYSFMKEDDKDDAFKEKIWFWLHKLQDYVPGSRVIVVATHFDLCETDKEKEDARDTLNTINQKIKAEVEKIEVDIDRKLEDAQREIKEIEGNINENNGEDIKAWRMKEERLKKLQGKILHVEDSFLISSNEDLTGVSDLKRCILKYSRENQVYVSEQMFKFMKELTHQSLCEPKRLSMREKDLSNFMTTRRSSLKNLKHKMRQKPEAYKQKKVLTLLSLMGEILYYPDQDALQDVIFHNIDRMIELLRAIFRHDRELFNNVNYDKDHIIITCCGSKQKFEDMERDFRVNAILHKGFFLYLCHNVANNEEAEIMLEVLQKFNLCFKFDSSNESLYHFPWYQTQSDGICIHQQNRYQLTLEIHFTRSIPDKYFKKVTVLLQKYIDPSGRRISTHISCGKKDYTEICVARKHSNGKYFMPVRLYGIDIEDIWRTLMDLYKDMINLLVQWPGVYYDVYLVCPHCLRTNQEDPFKYNAEAVLKLQYPKGKKKHSWKTCEKEGVKLPAALVWPVLYDPGVENKEKEDYKQDLKSYESFTRKTEVLCTNDDLQVKNGSNKDNTSGDVPIKTRLLLKHSISAQDFQSSVKPIYKRKRLLSQGDKTEAQRGIHINVHEGATMQLSVGDKSGNTIVSTRNGDRSPSEYGSGYVLDYDPSSEDDRSPIWSSIQENIWEIPFVDEDTCEDNDGKKSSEELDPNGKMPKELLRKFVKGGQSQTRPYSM</sequence>
<dbReference type="InterPro" id="IPR020859">
    <property type="entry name" value="ROC"/>
</dbReference>
<dbReference type="Pfam" id="PF08477">
    <property type="entry name" value="Roc"/>
    <property type="match status" value="1"/>
</dbReference>
<dbReference type="PROSITE" id="PS51424">
    <property type="entry name" value="ROC"/>
    <property type="match status" value="1"/>
</dbReference>
<dbReference type="PROSITE" id="PS51450">
    <property type="entry name" value="LRR"/>
    <property type="match status" value="3"/>
</dbReference>
<keyword evidence="7" id="KW-1185">Reference proteome</keyword>
<dbReference type="EMBL" id="CAIIXF020000007">
    <property type="protein sequence ID" value="CAH1789022.1"/>
    <property type="molecule type" value="Genomic_DNA"/>
</dbReference>
<dbReference type="InterPro" id="IPR055414">
    <property type="entry name" value="LRR_R13L4/SHOC2-like"/>
</dbReference>
<evidence type="ECO:0000256" key="3">
    <source>
        <dbReference type="ARBA" id="ARBA00022741"/>
    </source>
</evidence>
<keyword evidence="2" id="KW-0677">Repeat</keyword>
<evidence type="ECO:0000256" key="2">
    <source>
        <dbReference type="ARBA" id="ARBA00022737"/>
    </source>
</evidence>
<evidence type="ECO:0000313" key="7">
    <source>
        <dbReference type="Proteomes" id="UP000749559"/>
    </source>
</evidence>
<gene>
    <name evidence="6" type="ORF">OFUS_LOCUS14456</name>
</gene>
<organism evidence="6 7">
    <name type="scientific">Owenia fusiformis</name>
    <name type="common">Polychaete worm</name>
    <dbReference type="NCBI Taxonomy" id="6347"/>
    <lineage>
        <taxon>Eukaryota</taxon>
        <taxon>Metazoa</taxon>
        <taxon>Spiralia</taxon>
        <taxon>Lophotrochozoa</taxon>
        <taxon>Annelida</taxon>
        <taxon>Polychaeta</taxon>
        <taxon>Sedentaria</taxon>
        <taxon>Canalipalpata</taxon>
        <taxon>Sabellida</taxon>
        <taxon>Oweniida</taxon>
        <taxon>Oweniidae</taxon>
        <taxon>Owenia</taxon>
    </lineage>
</organism>
<dbReference type="SUPFAM" id="SSF52058">
    <property type="entry name" value="L domain-like"/>
    <property type="match status" value="1"/>
</dbReference>
<dbReference type="InterPro" id="IPR001611">
    <property type="entry name" value="Leu-rich_rpt"/>
</dbReference>
<dbReference type="Gene3D" id="3.80.10.10">
    <property type="entry name" value="Ribonuclease Inhibitor"/>
    <property type="match status" value="1"/>
</dbReference>
<dbReference type="GO" id="GO:0000166">
    <property type="term" value="F:nucleotide binding"/>
    <property type="evidence" value="ECO:0007669"/>
    <property type="project" value="UniProtKB-KW"/>
</dbReference>
<keyword evidence="3" id="KW-0547">Nucleotide-binding</keyword>
<dbReference type="InterPro" id="IPR050216">
    <property type="entry name" value="LRR_domain-containing"/>
</dbReference>
<dbReference type="GO" id="GO:0009966">
    <property type="term" value="P:regulation of signal transduction"/>
    <property type="evidence" value="ECO:0007669"/>
    <property type="project" value="UniProtKB-ARBA"/>
</dbReference>
<protein>
    <submittedName>
        <fullName evidence="6">Uncharacterized protein</fullName>
    </submittedName>
</protein>
<dbReference type="Proteomes" id="UP000749559">
    <property type="component" value="Unassembled WGS sequence"/>
</dbReference>
<feature type="region of interest" description="Disordered" evidence="5">
    <location>
        <begin position="980"/>
        <end position="1003"/>
    </location>
</feature>
<dbReference type="InterPro" id="IPR027417">
    <property type="entry name" value="P-loop_NTPase"/>
</dbReference>
<dbReference type="InterPro" id="IPR003591">
    <property type="entry name" value="Leu-rich_rpt_typical-subtyp"/>
</dbReference>
<evidence type="ECO:0000256" key="4">
    <source>
        <dbReference type="SAM" id="Coils"/>
    </source>
</evidence>
<feature type="region of interest" description="Disordered" evidence="5">
    <location>
        <begin position="1032"/>
        <end position="1058"/>
    </location>
</feature>
<keyword evidence="1" id="KW-0433">Leucine-rich repeat</keyword>
<evidence type="ECO:0000256" key="1">
    <source>
        <dbReference type="ARBA" id="ARBA00022614"/>
    </source>
</evidence>
<dbReference type="SMART" id="SM00369">
    <property type="entry name" value="LRR_TYP"/>
    <property type="match status" value="6"/>
</dbReference>
<dbReference type="Gene3D" id="3.40.50.300">
    <property type="entry name" value="P-loop containing nucleotide triphosphate hydrolases"/>
    <property type="match status" value="1"/>
</dbReference>
<dbReference type="InterPro" id="IPR032675">
    <property type="entry name" value="LRR_dom_sf"/>
</dbReference>
<feature type="coiled-coil region" evidence="4">
    <location>
        <begin position="41"/>
        <end position="68"/>
    </location>
</feature>